<evidence type="ECO:0000259" key="1">
    <source>
        <dbReference type="SMART" id="SM00834"/>
    </source>
</evidence>
<dbReference type="AlphaFoldDB" id="A0A2Z6AZF8"/>
<gene>
    <name evidence="2" type="ORF">DFE_1810</name>
</gene>
<dbReference type="InterPro" id="IPR013429">
    <property type="entry name" value="Regulatory_FmdB_Zinc_ribbon"/>
</dbReference>
<dbReference type="Proteomes" id="UP000269883">
    <property type="component" value="Chromosome"/>
</dbReference>
<reference evidence="2 3" key="1">
    <citation type="journal article" date="2018" name="Sci. Adv.">
        <title>Multi-heme cytochromes provide a pathway for survival in energy-limited environments.</title>
        <authorList>
            <person name="Deng X."/>
            <person name="Dohmae N."/>
            <person name="Nealson K.H."/>
            <person name="Hashimoto K."/>
            <person name="Okamoto A."/>
        </authorList>
    </citation>
    <scope>NUCLEOTIDE SEQUENCE [LARGE SCALE GENOMIC DNA]</scope>
    <source>
        <strain evidence="2 3">IS5</strain>
    </source>
</reference>
<dbReference type="EMBL" id="AP017378">
    <property type="protein sequence ID" value="BBD08536.1"/>
    <property type="molecule type" value="Genomic_DNA"/>
</dbReference>
<dbReference type="Pfam" id="PF09723">
    <property type="entry name" value="Zn_ribbon_8"/>
    <property type="match status" value="1"/>
</dbReference>
<accession>A0A2Z6AZF8</accession>
<organism evidence="2 3">
    <name type="scientific">Desulfovibrio ferrophilus</name>
    <dbReference type="NCBI Taxonomy" id="241368"/>
    <lineage>
        <taxon>Bacteria</taxon>
        <taxon>Pseudomonadati</taxon>
        <taxon>Thermodesulfobacteriota</taxon>
        <taxon>Desulfovibrionia</taxon>
        <taxon>Desulfovibrionales</taxon>
        <taxon>Desulfovibrionaceae</taxon>
        <taxon>Desulfovibrio</taxon>
    </lineage>
</organism>
<name>A0A2Z6AZF8_9BACT</name>
<dbReference type="NCBIfam" id="TIGR02605">
    <property type="entry name" value="CxxC_CxxC_SSSS"/>
    <property type="match status" value="1"/>
</dbReference>
<feature type="domain" description="Putative regulatory protein FmdB zinc ribbon" evidence="1">
    <location>
        <begin position="1"/>
        <end position="40"/>
    </location>
</feature>
<sequence length="90" mass="9600">MPMYEYECEKCGYVFEDLASPDAPCPPCPKCQEQTRKVMSKAAIRTEYASPIDRGVAPIRGYNPTGRKNVCPMAGGCGTGGCGSTVGNDD</sequence>
<keyword evidence="3" id="KW-1185">Reference proteome</keyword>
<dbReference type="SMART" id="SM00834">
    <property type="entry name" value="CxxC_CXXC_SSSS"/>
    <property type="match status" value="1"/>
</dbReference>
<evidence type="ECO:0000313" key="3">
    <source>
        <dbReference type="Proteomes" id="UP000269883"/>
    </source>
</evidence>
<dbReference type="RefSeq" id="WP_172961690.1">
    <property type="nucleotide sequence ID" value="NZ_AP017378.1"/>
</dbReference>
<protein>
    <submittedName>
        <fullName evidence="2">Regulatory protein, FmdB family</fullName>
    </submittedName>
</protein>
<evidence type="ECO:0000313" key="2">
    <source>
        <dbReference type="EMBL" id="BBD08536.1"/>
    </source>
</evidence>
<dbReference type="KEGG" id="dfl:DFE_1810"/>
<proteinExistence type="predicted"/>